<evidence type="ECO:0000313" key="4">
    <source>
        <dbReference type="Proteomes" id="UP000757232"/>
    </source>
</evidence>
<dbReference type="AlphaFoldDB" id="A0A9Q5N821"/>
<dbReference type="PANTHER" id="PTHR32100">
    <property type="entry name" value="OMEGA-6 FATTY ACID DESATURASE, CHLOROPLASTIC"/>
    <property type="match status" value="1"/>
</dbReference>
<feature type="transmembrane region" description="Helical" evidence="1">
    <location>
        <begin position="186"/>
        <end position="204"/>
    </location>
</feature>
<comment type="caution">
    <text evidence="3">The sequence shown here is derived from an EMBL/GenBank/DDBJ whole genome shotgun (WGS) entry which is preliminary data.</text>
</comment>
<sequence>MDAISSLHGLLVRVLVVPGSSRDFSVYGSSVMSVDMVPSLRRESVDMVPSLRRESWKFIHQRHHAHHASMEHDEVYIPKTRTELGIPKETKDKRIDYTEYFGDTPLWMLILLIRQQLLAFPWYLFANVSGRKDYPKWTNHFNPNAVFFSDAQRNAVWASNIGILTILMITMKAIDMFGFGTFVRFYGIPWLFVSHWFVMITYLHHTSADLPHYREAAWNFQRGAAATVDRNFLGWQGRFFLHDVAHFHVIHHFFPQMPWYNGEEATEHLKKVLGPHYHRSDEPVFTALWRTYNICQFVEDDGNILFYKDKEGRMNRSVKANQ</sequence>
<dbReference type="InterPro" id="IPR012171">
    <property type="entry name" value="Fatty_acid_desaturase"/>
</dbReference>
<name>A0A9Q5N821_SANBA</name>
<keyword evidence="1" id="KW-0812">Transmembrane</keyword>
<dbReference type="InterPro" id="IPR005804">
    <property type="entry name" value="FA_desaturase_dom"/>
</dbReference>
<dbReference type="GO" id="GO:0016491">
    <property type="term" value="F:oxidoreductase activity"/>
    <property type="evidence" value="ECO:0007669"/>
    <property type="project" value="InterPro"/>
</dbReference>
<dbReference type="Pfam" id="PF00487">
    <property type="entry name" value="FA_desaturase"/>
    <property type="match status" value="1"/>
</dbReference>
<proteinExistence type="predicted"/>
<evidence type="ECO:0000256" key="1">
    <source>
        <dbReference type="SAM" id="Phobius"/>
    </source>
</evidence>
<keyword evidence="4" id="KW-1185">Reference proteome</keyword>
<feature type="transmembrane region" description="Helical" evidence="1">
    <location>
        <begin position="106"/>
        <end position="126"/>
    </location>
</feature>
<reference evidence="3" key="1">
    <citation type="submission" date="2016-06" db="EMBL/GenBank/DDBJ databases">
        <title>Draft Genome sequence of the fungus Inonotus baumii.</title>
        <authorList>
            <person name="Zhu H."/>
            <person name="Lin W."/>
        </authorList>
    </citation>
    <scope>NUCLEOTIDE SEQUENCE</scope>
    <source>
        <strain evidence="3">821</strain>
    </source>
</reference>
<evidence type="ECO:0000313" key="3">
    <source>
        <dbReference type="EMBL" id="OCB90300.1"/>
    </source>
</evidence>
<gene>
    <name evidence="3" type="ORF">A7U60_g2474</name>
</gene>
<feature type="transmembrane region" description="Helical" evidence="1">
    <location>
        <begin position="155"/>
        <end position="174"/>
    </location>
</feature>
<dbReference type="OrthoDB" id="1461976at2759"/>
<accession>A0A9Q5N821</accession>
<dbReference type="Proteomes" id="UP000757232">
    <property type="component" value="Unassembled WGS sequence"/>
</dbReference>
<evidence type="ECO:0000259" key="2">
    <source>
        <dbReference type="Pfam" id="PF00487"/>
    </source>
</evidence>
<dbReference type="EMBL" id="LNZH02000136">
    <property type="protein sequence ID" value="OCB90300.1"/>
    <property type="molecule type" value="Genomic_DNA"/>
</dbReference>
<dbReference type="GO" id="GO:0006629">
    <property type="term" value="P:lipid metabolic process"/>
    <property type="evidence" value="ECO:0007669"/>
    <property type="project" value="InterPro"/>
</dbReference>
<keyword evidence="1" id="KW-0472">Membrane</keyword>
<feature type="domain" description="Fatty acid desaturase" evidence="2">
    <location>
        <begin position="55"/>
        <end position="279"/>
    </location>
</feature>
<keyword evidence="1" id="KW-1133">Transmembrane helix</keyword>
<organism evidence="3 4">
    <name type="scientific">Sanghuangporus baumii</name>
    <name type="common">Phellinus baumii</name>
    <dbReference type="NCBI Taxonomy" id="108892"/>
    <lineage>
        <taxon>Eukaryota</taxon>
        <taxon>Fungi</taxon>
        <taxon>Dikarya</taxon>
        <taxon>Basidiomycota</taxon>
        <taxon>Agaricomycotina</taxon>
        <taxon>Agaricomycetes</taxon>
        <taxon>Hymenochaetales</taxon>
        <taxon>Hymenochaetaceae</taxon>
        <taxon>Sanghuangporus</taxon>
    </lineage>
</organism>
<protein>
    <recommendedName>
        <fullName evidence="2">Fatty acid desaturase domain-containing protein</fullName>
    </recommendedName>
</protein>